<evidence type="ECO:0000313" key="2">
    <source>
        <dbReference type="Proteomes" id="UP000274046"/>
    </source>
</evidence>
<sequence>MKKKSLISNELFTDYKAVVLGADLIERGLVDIENIEIVPVGGDKRAFSKDLSESYSYFSNNRSVTRYRLEVNREGLYDMLPEGLFHSPPKGSSSLDEDGMIQDIIDRREEEKDARLFFSPFDLELNHIRLISEIYENRLDKRTTYNDLNQIFQLGWHEFNLLNKEQSIIWMHLLPEINQKRNDLVFISNVLSALFNLPFLLQDVTHQVKPVTIEKEHLFILGQGSLGIDSIIGQNFIPENDRLLVEIGPASAHEVISLMPGKHQRKILDMALDYLVPVDTEIEISFVHSLANQPSILSDESLDVYLGYTVYL</sequence>
<keyword evidence="2" id="KW-1185">Reference proteome</keyword>
<gene>
    <name evidence="1" type="ORF">D7004_03720</name>
</gene>
<accession>A0A3N0C214</accession>
<evidence type="ECO:0000313" key="1">
    <source>
        <dbReference type="EMBL" id="RNL55871.1"/>
    </source>
</evidence>
<dbReference type="InterPro" id="IPR010732">
    <property type="entry name" value="T6SS_TssG-like"/>
</dbReference>
<dbReference type="OrthoDB" id="1411058at2"/>
<name>A0A3N0C214_9SPHI</name>
<organism evidence="1 2">
    <name type="scientific">Pedobacter jejuensis</name>
    <dbReference type="NCBI Taxonomy" id="1268550"/>
    <lineage>
        <taxon>Bacteria</taxon>
        <taxon>Pseudomonadati</taxon>
        <taxon>Bacteroidota</taxon>
        <taxon>Sphingobacteriia</taxon>
        <taxon>Sphingobacteriales</taxon>
        <taxon>Sphingobacteriaceae</taxon>
        <taxon>Pedobacter</taxon>
    </lineage>
</organism>
<dbReference type="EMBL" id="RBEE01000004">
    <property type="protein sequence ID" value="RNL55871.1"/>
    <property type="molecule type" value="Genomic_DNA"/>
</dbReference>
<dbReference type="Proteomes" id="UP000274046">
    <property type="component" value="Unassembled WGS sequence"/>
</dbReference>
<protein>
    <recommendedName>
        <fullName evidence="3">Type VI secretion system baseplate subunit TssG</fullName>
    </recommendedName>
</protein>
<evidence type="ECO:0008006" key="3">
    <source>
        <dbReference type="Google" id="ProtNLM"/>
    </source>
</evidence>
<dbReference type="AlphaFoldDB" id="A0A3N0C214"/>
<reference evidence="1 2" key="1">
    <citation type="submission" date="2018-10" db="EMBL/GenBank/DDBJ databases">
        <title>Genome sequencing of Pedobacter jejuensis TNB23.</title>
        <authorList>
            <person name="Cho Y.-J."/>
            <person name="Cho A."/>
            <person name="Kim O.-S."/>
        </authorList>
    </citation>
    <scope>NUCLEOTIDE SEQUENCE [LARGE SCALE GENOMIC DNA]</scope>
    <source>
        <strain evidence="1 2">TNB23</strain>
    </source>
</reference>
<proteinExistence type="predicted"/>
<dbReference type="RefSeq" id="WP_123204524.1">
    <property type="nucleotide sequence ID" value="NZ_RBEE01000004.1"/>
</dbReference>
<dbReference type="Pfam" id="PF06996">
    <property type="entry name" value="T6SS_TssG"/>
    <property type="match status" value="1"/>
</dbReference>
<comment type="caution">
    <text evidence="1">The sequence shown here is derived from an EMBL/GenBank/DDBJ whole genome shotgun (WGS) entry which is preliminary data.</text>
</comment>